<evidence type="ECO:0000256" key="8">
    <source>
        <dbReference type="SAM" id="Phobius"/>
    </source>
</evidence>
<dbReference type="InterPro" id="IPR036837">
    <property type="entry name" value="Cation_efflux_CTD_sf"/>
</dbReference>
<dbReference type="GO" id="GO:0005886">
    <property type="term" value="C:plasma membrane"/>
    <property type="evidence" value="ECO:0007669"/>
    <property type="project" value="TreeGrafter"/>
</dbReference>
<dbReference type="PANTHER" id="PTHR11562">
    <property type="entry name" value="CATION EFFLUX PROTEIN/ ZINC TRANSPORTER"/>
    <property type="match status" value="1"/>
</dbReference>
<keyword evidence="3" id="KW-0813">Transport</keyword>
<feature type="transmembrane region" description="Helical" evidence="8">
    <location>
        <begin position="204"/>
        <end position="225"/>
    </location>
</feature>
<feature type="transmembrane region" description="Helical" evidence="8">
    <location>
        <begin position="41"/>
        <end position="59"/>
    </location>
</feature>
<dbReference type="Pfam" id="PF16916">
    <property type="entry name" value="ZT_dimer"/>
    <property type="match status" value="1"/>
</dbReference>
<dbReference type="InterPro" id="IPR050681">
    <property type="entry name" value="CDF/SLC30A"/>
</dbReference>
<dbReference type="Pfam" id="PF01545">
    <property type="entry name" value="Cation_efflux"/>
    <property type="match status" value="1"/>
</dbReference>
<dbReference type="SUPFAM" id="SSF161111">
    <property type="entry name" value="Cation efflux protein transmembrane domain-like"/>
    <property type="match status" value="1"/>
</dbReference>
<dbReference type="InterPro" id="IPR027469">
    <property type="entry name" value="Cation_efflux_TMD_sf"/>
</dbReference>
<dbReference type="NCBIfam" id="TIGR01297">
    <property type="entry name" value="CDF"/>
    <property type="match status" value="1"/>
</dbReference>
<evidence type="ECO:0000313" key="11">
    <source>
        <dbReference type="EMBL" id="MPL56119.1"/>
    </source>
</evidence>
<gene>
    <name evidence="11" type="primary">czcD_1</name>
    <name evidence="11" type="ORF">SDC9_01601</name>
</gene>
<evidence type="ECO:0000256" key="7">
    <source>
        <dbReference type="ARBA" id="ARBA00023136"/>
    </source>
</evidence>
<keyword evidence="5 8" id="KW-1133">Transmembrane helix</keyword>
<dbReference type="EMBL" id="VSSQ01000002">
    <property type="protein sequence ID" value="MPL56119.1"/>
    <property type="molecule type" value="Genomic_DNA"/>
</dbReference>
<feature type="domain" description="Cation efflux protein transmembrane" evidence="9">
    <location>
        <begin position="44"/>
        <end position="230"/>
    </location>
</feature>
<keyword evidence="7 8" id="KW-0472">Membrane</keyword>
<comment type="subcellular location">
    <subcellularLocation>
        <location evidence="1">Membrane</location>
        <topology evidence="1">Multi-pass membrane protein</topology>
    </subcellularLocation>
</comment>
<feature type="transmembrane region" description="Helical" evidence="8">
    <location>
        <begin position="176"/>
        <end position="198"/>
    </location>
</feature>
<dbReference type="InterPro" id="IPR002524">
    <property type="entry name" value="Cation_efflux"/>
</dbReference>
<dbReference type="InterPro" id="IPR027470">
    <property type="entry name" value="Cation_efflux_CTD"/>
</dbReference>
<name>A0A644SN83_9ZZZZ</name>
<evidence type="ECO:0000259" key="10">
    <source>
        <dbReference type="Pfam" id="PF16916"/>
    </source>
</evidence>
<dbReference type="PANTHER" id="PTHR11562:SF17">
    <property type="entry name" value="RE54080P-RELATED"/>
    <property type="match status" value="1"/>
</dbReference>
<dbReference type="SUPFAM" id="SSF160240">
    <property type="entry name" value="Cation efflux protein cytoplasmic domain-like"/>
    <property type="match status" value="1"/>
</dbReference>
<sequence>MLITQKNSRNLTKISFMSHSHDHGHSHVPALDLNSKKLRNAFYIGIFLNSAFVIIEAGVGWSQNSLALLSDAGHNLSDVVSLILALIAFKLMYSKATQSYTYGYKKVTVLVALLNALILFAAVGGIIFEAVFRFYNPQPLQGKVMAIVAFIGIIINALTAYFFMKDKDKDLNIKGAYLHMAADALVSLGVVIAGVVIIYTDWFWLDAVMSIIIALVILYGTWSLFTQSLKLALDGVPEGVDFNKLKEEILAIDGVKDFKHLHIWALSTTENALTAHLQVEKSLSHNEIEKLKDKVKHELEHYNVHHTTLEIYFNDREFLEEEML</sequence>
<dbReference type="InterPro" id="IPR058533">
    <property type="entry name" value="Cation_efflux_TM"/>
</dbReference>
<dbReference type="Gene3D" id="1.20.1510.10">
    <property type="entry name" value="Cation efflux protein transmembrane domain"/>
    <property type="match status" value="1"/>
</dbReference>
<keyword evidence="6" id="KW-0406">Ion transport</keyword>
<reference evidence="11" key="1">
    <citation type="submission" date="2019-08" db="EMBL/GenBank/DDBJ databases">
        <authorList>
            <person name="Kucharzyk K."/>
            <person name="Murdoch R.W."/>
            <person name="Higgins S."/>
            <person name="Loffler F."/>
        </authorList>
    </citation>
    <scope>NUCLEOTIDE SEQUENCE</scope>
</reference>
<proteinExistence type="inferred from homology"/>
<organism evidence="11">
    <name type="scientific">bioreactor metagenome</name>
    <dbReference type="NCBI Taxonomy" id="1076179"/>
    <lineage>
        <taxon>unclassified sequences</taxon>
        <taxon>metagenomes</taxon>
        <taxon>ecological metagenomes</taxon>
    </lineage>
</organism>
<dbReference type="GO" id="GO:0005385">
    <property type="term" value="F:zinc ion transmembrane transporter activity"/>
    <property type="evidence" value="ECO:0007669"/>
    <property type="project" value="TreeGrafter"/>
</dbReference>
<protein>
    <submittedName>
        <fullName evidence="11">Cadmium, cobalt and zinc/H(+)-K(+) antiporter</fullName>
    </submittedName>
</protein>
<evidence type="ECO:0000256" key="5">
    <source>
        <dbReference type="ARBA" id="ARBA00022989"/>
    </source>
</evidence>
<accession>A0A644SN83</accession>
<comment type="caution">
    <text evidence="11">The sequence shown here is derived from an EMBL/GenBank/DDBJ whole genome shotgun (WGS) entry which is preliminary data.</text>
</comment>
<evidence type="ECO:0000256" key="4">
    <source>
        <dbReference type="ARBA" id="ARBA00022692"/>
    </source>
</evidence>
<evidence type="ECO:0000256" key="3">
    <source>
        <dbReference type="ARBA" id="ARBA00022448"/>
    </source>
</evidence>
<feature type="transmembrane region" description="Helical" evidence="8">
    <location>
        <begin position="79"/>
        <end position="96"/>
    </location>
</feature>
<evidence type="ECO:0000259" key="9">
    <source>
        <dbReference type="Pfam" id="PF01545"/>
    </source>
</evidence>
<comment type="similarity">
    <text evidence="2">Belongs to the cation diffusion facilitator (CDF) transporter (TC 2.A.4) family. SLC30A subfamily.</text>
</comment>
<evidence type="ECO:0000256" key="1">
    <source>
        <dbReference type="ARBA" id="ARBA00004141"/>
    </source>
</evidence>
<keyword evidence="4 8" id="KW-0812">Transmembrane</keyword>
<feature type="transmembrane region" description="Helical" evidence="8">
    <location>
        <begin position="144"/>
        <end position="164"/>
    </location>
</feature>
<feature type="transmembrane region" description="Helical" evidence="8">
    <location>
        <begin position="108"/>
        <end position="132"/>
    </location>
</feature>
<evidence type="ECO:0000256" key="2">
    <source>
        <dbReference type="ARBA" id="ARBA00008873"/>
    </source>
</evidence>
<feature type="domain" description="Cation efflux protein cytoplasmic" evidence="10">
    <location>
        <begin position="237"/>
        <end position="309"/>
    </location>
</feature>
<evidence type="ECO:0000256" key="6">
    <source>
        <dbReference type="ARBA" id="ARBA00023065"/>
    </source>
</evidence>
<dbReference type="AlphaFoldDB" id="A0A644SN83"/>